<dbReference type="Gene3D" id="3.90.1410.10">
    <property type="entry name" value="set domain protein methyltransferase, domain 1"/>
    <property type="match status" value="1"/>
</dbReference>
<evidence type="ECO:0000313" key="2">
    <source>
        <dbReference type="Proteomes" id="UP000070544"/>
    </source>
</evidence>
<organism evidence="1 2">
    <name type="scientific">Gonapodya prolifera (strain JEL478)</name>
    <name type="common">Monoblepharis prolifera</name>
    <dbReference type="NCBI Taxonomy" id="1344416"/>
    <lineage>
        <taxon>Eukaryota</taxon>
        <taxon>Fungi</taxon>
        <taxon>Fungi incertae sedis</taxon>
        <taxon>Chytridiomycota</taxon>
        <taxon>Chytridiomycota incertae sedis</taxon>
        <taxon>Monoblepharidomycetes</taxon>
        <taxon>Monoblepharidales</taxon>
        <taxon>Gonapodyaceae</taxon>
        <taxon>Gonapodya</taxon>
    </lineage>
</organism>
<accession>A0A139AK56</accession>
<dbReference type="EMBL" id="KQ965748">
    <property type="protein sequence ID" value="KXS17172.1"/>
    <property type="molecule type" value="Genomic_DNA"/>
</dbReference>
<dbReference type="InterPro" id="IPR046341">
    <property type="entry name" value="SET_dom_sf"/>
</dbReference>
<dbReference type="AlphaFoldDB" id="A0A139AK56"/>
<evidence type="ECO:0000313" key="1">
    <source>
        <dbReference type="EMBL" id="KXS17172.1"/>
    </source>
</evidence>
<gene>
    <name evidence="1" type="ORF">M427DRAFT_264619</name>
</gene>
<proteinExistence type="predicted"/>
<protein>
    <recommendedName>
        <fullName evidence="3">SET domain-containing protein</fullName>
    </recommendedName>
</protein>
<keyword evidence="2" id="KW-1185">Reference proteome</keyword>
<sequence>MSRLFLIVPDTPIELHPGAPRHNSFLLPCFGLLCGRGRLFGLEGKGRKYEGTLARGLGSLLRFPQVSSYRTSRHRQHSRHHATNLPPRLALCQHSSLLLRPSQRHRGYYAMVSLLDALNHSSVDTVKNTWDWEQGLYRMQTLVPYDAGEDVRFDQSTMSNIVFKVFNHYKDHSNAFLLAEYGFTLPANPSDEIFADDVFWSLDVGAAVGHPTPKDREQARKSYWALKPGSDKYIF</sequence>
<dbReference type="SUPFAM" id="SSF82199">
    <property type="entry name" value="SET domain"/>
    <property type="match status" value="1"/>
</dbReference>
<name>A0A139AK56_GONPJ</name>
<evidence type="ECO:0008006" key="3">
    <source>
        <dbReference type="Google" id="ProtNLM"/>
    </source>
</evidence>
<dbReference type="OrthoDB" id="441812at2759"/>
<dbReference type="Proteomes" id="UP000070544">
    <property type="component" value="Unassembled WGS sequence"/>
</dbReference>
<reference evidence="1 2" key="1">
    <citation type="journal article" date="2015" name="Genome Biol. Evol.">
        <title>Phylogenomic analyses indicate that early fungi evolved digesting cell walls of algal ancestors of land plants.</title>
        <authorList>
            <person name="Chang Y."/>
            <person name="Wang S."/>
            <person name="Sekimoto S."/>
            <person name="Aerts A.L."/>
            <person name="Choi C."/>
            <person name="Clum A."/>
            <person name="LaButti K.M."/>
            <person name="Lindquist E.A."/>
            <person name="Yee Ngan C."/>
            <person name="Ohm R.A."/>
            <person name="Salamov A.A."/>
            <person name="Grigoriev I.V."/>
            <person name="Spatafora J.W."/>
            <person name="Berbee M.L."/>
        </authorList>
    </citation>
    <scope>NUCLEOTIDE SEQUENCE [LARGE SCALE GENOMIC DNA]</scope>
    <source>
        <strain evidence="1 2">JEL478</strain>
    </source>
</reference>